<accession>A0AA37VC24</accession>
<dbReference type="EC" id="2.4.1.182" evidence="2 10"/>
<keyword evidence="5" id="KW-0441">Lipid A biosynthesis</keyword>
<dbReference type="GO" id="GO:0016020">
    <property type="term" value="C:membrane"/>
    <property type="evidence" value="ECO:0007669"/>
    <property type="project" value="GOC"/>
</dbReference>
<evidence type="ECO:0000256" key="8">
    <source>
        <dbReference type="ARBA" id="ARBA00023098"/>
    </source>
</evidence>
<dbReference type="InterPro" id="IPR003835">
    <property type="entry name" value="Glyco_trans_19"/>
</dbReference>
<name>A0AA37VC24_9BACT</name>
<evidence type="ECO:0000256" key="2">
    <source>
        <dbReference type="ARBA" id="ARBA00012687"/>
    </source>
</evidence>
<evidence type="ECO:0000256" key="5">
    <source>
        <dbReference type="ARBA" id="ARBA00022556"/>
    </source>
</evidence>
<keyword evidence="8" id="KW-0443">Lipid metabolism</keyword>
<evidence type="ECO:0000313" key="11">
    <source>
        <dbReference type="EMBL" id="GLC27193.1"/>
    </source>
</evidence>
<dbReference type="EMBL" id="BRXS01000006">
    <property type="protein sequence ID" value="GLC27193.1"/>
    <property type="molecule type" value="Genomic_DNA"/>
</dbReference>
<comment type="catalytic activity">
    <reaction evidence="9">
        <text>a lipid X + a UDP-2-N,3-O-bis[(3R)-3-hydroxyacyl]-alpha-D-glucosamine = a lipid A disaccharide + UDP + H(+)</text>
        <dbReference type="Rhea" id="RHEA:67828"/>
        <dbReference type="ChEBI" id="CHEBI:15378"/>
        <dbReference type="ChEBI" id="CHEBI:58223"/>
        <dbReference type="ChEBI" id="CHEBI:137748"/>
        <dbReference type="ChEBI" id="CHEBI:176338"/>
        <dbReference type="ChEBI" id="CHEBI:176343"/>
        <dbReference type="EC" id="2.4.1.182"/>
    </reaction>
</comment>
<protein>
    <recommendedName>
        <fullName evidence="3 10">Lipid-A-disaccharide synthase</fullName>
        <ecNumber evidence="2 10">2.4.1.182</ecNumber>
    </recommendedName>
</protein>
<dbReference type="NCBIfam" id="TIGR00215">
    <property type="entry name" value="lpxB"/>
    <property type="match status" value="1"/>
</dbReference>
<evidence type="ECO:0000256" key="7">
    <source>
        <dbReference type="ARBA" id="ARBA00022679"/>
    </source>
</evidence>
<dbReference type="AlphaFoldDB" id="A0AA37VC24"/>
<dbReference type="RefSeq" id="WP_284351640.1">
    <property type="nucleotide sequence ID" value="NZ_BRXS01000006.1"/>
</dbReference>
<keyword evidence="12" id="KW-1185">Reference proteome</keyword>
<dbReference type="GO" id="GO:0008915">
    <property type="term" value="F:lipid-A-disaccharide synthase activity"/>
    <property type="evidence" value="ECO:0007669"/>
    <property type="project" value="UniProtKB-UniRule"/>
</dbReference>
<evidence type="ECO:0000256" key="9">
    <source>
        <dbReference type="ARBA" id="ARBA00048975"/>
    </source>
</evidence>
<dbReference type="Pfam" id="PF02684">
    <property type="entry name" value="LpxB"/>
    <property type="match status" value="1"/>
</dbReference>
<dbReference type="SUPFAM" id="SSF53756">
    <property type="entry name" value="UDP-Glycosyltransferase/glycogen phosphorylase"/>
    <property type="match status" value="1"/>
</dbReference>
<gene>
    <name evidence="11" type="primary">lpxB</name>
    <name evidence="11" type="ORF">rosag_37060</name>
</gene>
<proteinExistence type="predicted"/>
<keyword evidence="7" id="KW-0808">Transferase</keyword>
<dbReference type="PANTHER" id="PTHR30372:SF4">
    <property type="entry name" value="LIPID-A-DISACCHARIDE SYNTHASE, MITOCHONDRIAL-RELATED"/>
    <property type="match status" value="1"/>
</dbReference>
<evidence type="ECO:0000256" key="10">
    <source>
        <dbReference type="NCBIfam" id="TIGR00215"/>
    </source>
</evidence>
<evidence type="ECO:0000256" key="1">
    <source>
        <dbReference type="ARBA" id="ARBA00002056"/>
    </source>
</evidence>
<dbReference type="GO" id="GO:0009245">
    <property type="term" value="P:lipid A biosynthetic process"/>
    <property type="evidence" value="ECO:0007669"/>
    <property type="project" value="UniProtKB-UniRule"/>
</dbReference>
<dbReference type="PANTHER" id="PTHR30372">
    <property type="entry name" value="LIPID-A-DISACCHARIDE SYNTHASE"/>
    <property type="match status" value="1"/>
</dbReference>
<evidence type="ECO:0000256" key="4">
    <source>
        <dbReference type="ARBA" id="ARBA00022516"/>
    </source>
</evidence>
<dbReference type="Gene3D" id="3.40.50.2000">
    <property type="entry name" value="Glycogen Phosphorylase B"/>
    <property type="match status" value="1"/>
</dbReference>
<evidence type="ECO:0000256" key="6">
    <source>
        <dbReference type="ARBA" id="ARBA00022676"/>
    </source>
</evidence>
<dbReference type="Proteomes" id="UP001161325">
    <property type="component" value="Unassembled WGS sequence"/>
</dbReference>
<keyword evidence="4" id="KW-0444">Lipid biosynthesis</keyword>
<evidence type="ECO:0000313" key="12">
    <source>
        <dbReference type="Proteomes" id="UP001161325"/>
    </source>
</evidence>
<sequence length="377" mass="40804">MSASEAGARREVLFVAGEASGDLHAAGVAAALKKLRPDLHLTGVGGHHMRQAGVELLEDTGRMAVMGFVEVLRHVPAHYALLRRLRARLQSGRVALLVLVDYPGFNMRVAAEARRAGVPVLYFITPQVWAWRKNRLARMAQVISRAAVILPFEEKLLREHGIDATFVGHPLLDRAEGLPTCEEARARLGIPPDGPLLALFPGSRVQEIERHLDAFVATARRLESEVKGLRVVVSVAPTVTIDPARCPYPMVQSGSLMLLRASTAALCKSGTTTLESAVAGCPLIVAYRTSSWTYAIARRVVEIPRIGLVNVVAAREVAREFVQDDVQPDAMADALLPLLRGGSERNRMRDALAKVRSSLGRPGAAGRVAQIASEMLP</sequence>
<evidence type="ECO:0000256" key="3">
    <source>
        <dbReference type="ARBA" id="ARBA00020902"/>
    </source>
</evidence>
<reference evidence="11" key="1">
    <citation type="submission" date="2022-08" db="EMBL/GenBank/DDBJ databases">
        <title>Draft genome sequencing of Roseisolibacter agri AW1220.</title>
        <authorList>
            <person name="Tobiishi Y."/>
            <person name="Tonouchi A."/>
        </authorList>
    </citation>
    <scope>NUCLEOTIDE SEQUENCE</scope>
    <source>
        <strain evidence="11">AW1220</strain>
    </source>
</reference>
<comment type="function">
    <text evidence="1">Condensation of UDP-2,3-diacylglucosamine and 2,3-diacylglucosamine-1-phosphate to form lipid A disaccharide, a precursor of lipid A, a phosphorylated glycolipid that anchors the lipopolysaccharide to the outer membrane of the cell.</text>
</comment>
<organism evidence="11 12">
    <name type="scientific">Roseisolibacter agri</name>
    <dbReference type="NCBI Taxonomy" id="2014610"/>
    <lineage>
        <taxon>Bacteria</taxon>
        <taxon>Pseudomonadati</taxon>
        <taxon>Gemmatimonadota</taxon>
        <taxon>Gemmatimonadia</taxon>
        <taxon>Gemmatimonadales</taxon>
        <taxon>Gemmatimonadaceae</taxon>
        <taxon>Roseisolibacter</taxon>
    </lineage>
</organism>
<dbReference type="GO" id="GO:0005543">
    <property type="term" value="F:phospholipid binding"/>
    <property type="evidence" value="ECO:0007669"/>
    <property type="project" value="TreeGrafter"/>
</dbReference>
<comment type="caution">
    <text evidence="11">The sequence shown here is derived from an EMBL/GenBank/DDBJ whole genome shotgun (WGS) entry which is preliminary data.</text>
</comment>
<keyword evidence="6" id="KW-0328">Glycosyltransferase</keyword>